<reference evidence="2" key="1">
    <citation type="journal article" date="2015" name="Nature">
        <title>Complex archaea that bridge the gap between prokaryotes and eukaryotes.</title>
        <authorList>
            <person name="Spang A."/>
            <person name="Saw J.H."/>
            <person name="Jorgensen S.L."/>
            <person name="Zaremba-Niedzwiedzka K."/>
            <person name="Martijn J."/>
            <person name="Lind A.E."/>
            <person name="van Eijk R."/>
            <person name="Schleper C."/>
            <person name="Guy L."/>
            <person name="Ettema T.J."/>
        </authorList>
    </citation>
    <scope>NUCLEOTIDE SEQUENCE</scope>
</reference>
<feature type="region of interest" description="Disordered" evidence="1">
    <location>
        <begin position="210"/>
        <end position="245"/>
    </location>
</feature>
<evidence type="ECO:0000313" key="2">
    <source>
        <dbReference type="EMBL" id="KKL75165.1"/>
    </source>
</evidence>
<protein>
    <submittedName>
        <fullName evidence="2">Uncharacterized protein</fullName>
    </submittedName>
</protein>
<organism evidence="2">
    <name type="scientific">marine sediment metagenome</name>
    <dbReference type="NCBI Taxonomy" id="412755"/>
    <lineage>
        <taxon>unclassified sequences</taxon>
        <taxon>metagenomes</taxon>
        <taxon>ecological metagenomes</taxon>
    </lineage>
</organism>
<comment type="caution">
    <text evidence="2">The sequence shown here is derived from an EMBL/GenBank/DDBJ whole genome shotgun (WGS) entry which is preliminary data.</text>
</comment>
<dbReference type="EMBL" id="LAZR01024427">
    <property type="protein sequence ID" value="KKL75165.1"/>
    <property type="molecule type" value="Genomic_DNA"/>
</dbReference>
<sequence>MPLTEKEKKTVLDIARKAEDGYRKWGDKPKRRKLRPGAKFDFTFIELSERLTAAGFADKDLAFAFDVPVSTLRSWKKQFPQFKASCRAGKQMAAKRLVAESMRAATGYYYDKTIITYDASGKKKGKKVITDLVKGDGQLAMFMLANLMPENFKHKREIQLNEDKTVTLKLDGNIDSEQIAKFAGRLFALHSQSDTRKHIISAEVVPDDSKRCGDAKSLPSDVSDKTADSVQDNTVDVRPKTEARV</sequence>
<feature type="compositionally biased region" description="Basic and acidic residues" evidence="1">
    <location>
        <begin position="235"/>
        <end position="245"/>
    </location>
</feature>
<dbReference type="AlphaFoldDB" id="A0A0F9H0L3"/>
<proteinExistence type="predicted"/>
<accession>A0A0F9H0L3</accession>
<evidence type="ECO:0000256" key="1">
    <source>
        <dbReference type="SAM" id="MobiDB-lite"/>
    </source>
</evidence>
<gene>
    <name evidence="2" type="ORF">LCGC14_2057620</name>
</gene>
<name>A0A0F9H0L3_9ZZZZ</name>